<dbReference type="STRING" id="1628148.BI198_11205"/>
<proteinExistence type="predicted"/>
<keyword evidence="1" id="KW-0479">Metal-binding</keyword>
<accession>A0A1E7Q7I6</accession>
<keyword evidence="7" id="KW-1185">Reference proteome</keyword>
<dbReference type="InterPro" id="IPR000962">
    <property type="entry name" value="Znf_DskA_TraR"/>
</dbReference>
<reference evidence="7" key="1">
    <citation type="submission" date="2016-09" db="EMBL/GenBank/DDBJ databases">
        <authorList>
            <person name="Wan X."/>
            <person name="Hou S."/>
        </authorList>
    </citation>
    <scope>NUCLEOTIDE SEQUENCE [LARGE SCALE GENOMIC DNA]</scope>
    <source>
        <strain evidence="7">KH87</strain>
    </source>
</reference>
<evidence type="ECO:0000256" key="2">
    <source>
        <dbReference type="ARBA" id="ARBA00022771"/>
    </source>
</evidence>
<dbReference type="Proteomes" id="UP000242258">
    <property type="component" value="Unassembled WGS sequence"/>
</dbReference>
<evidence type="ECO:0000259" key="5">
    <source>
        <dbReference type="Pfam" id="PF01258"/>
    </source>
</evidence>
<gene>
    <name evidence="6" type="ORF">BI198_11205</name>
</gene>
<dbReference type="Pfam" id="PF01258">
    <property type="entry name" value="zf-dskA_traR"/>
    <property type="match status" value="1"/>
</dbReference>
<dbReference type="EMBL" id="MKEK01000001">
    <property type="protein sequence ID" value="OEY70070.1"/>
    <property type="molecule type" value="Genomic_DNA"/>
</dbReference>
<sequence>MLTTQQLAEFHTKLLAEQQKLQQEAVQAQQSSAPVALDQQSVGRLSRMDAMQAQAMAQELARRRARQLVEIAAALKRLETGDYGYCQACDEVIGAARLGINPACRYCLSCADNH</sequence>
<evidence type="ECO:0000256" key="4">
    <source>
        <dbReference type="PROSITE-ProRule" id="PRU00510"/>
    </source>
</evidence>
<dbReference type="Gene3D" id="1.20.120.910">
    <property type="entry name" value="DksA, coiled-coil domain"/>
    <property type="match status" value="1"/>
</dbReference>
<keyword evidence="3" id="KW-0862">Zinc</keyword>
<comment type="caution">
    <text evidence="6">The sequence shown here is derived from an EMBL/GenBank/DDBJ whole genome shotgun (WGS) entry which is preliminary data.</text>
</comment>
<evidence type="ECO:0000256" key="3">
    <source>
        <dbReference type="ARBA" id="ARBA00022833"/>
    </source>
</evidence>
<evidence type="ECO:0000256" key="1">
    <source>
        <dbReference type="ARBA" id="ARBA00022723"/>
    </source>
</evidence>
<dbReference type="SUPFAM" id="SSF57716">
    <property type="entry name" value="Glucocorticoid receptor-like (DNA-binding domain)"/>
    <property type="match status" value="1"/>
</dbReference>
<feature type="zinc finger region" description="dksA C4-type" evidence="4">
    <location>
        <begin position="86"/>
        <end position="110"/>
    </location>
</feature>
<dbReference type="AlphaFoldDB" id="A0A1E7Q7I6"/>
<dbReference type="RefSeq" id="WP_070049625.1">
    <property type="nucleotide sequence ID" value="NZ_CBCSDO010000012.1"/>
</dbReference>
<evidence type="ECO:0000313" key="6">
    <source>
        <dbReference type="EMBL" id="OEY70070.1"/>
    </source>
</evidence>
<keyword evidence="2" id="KW-0863">Zinc-finger</keyword>
<name>A0A1E7Q7I6_9GAMM</name>
<evidence type="ECO:0000313" key="7">
    <source>
        <dbReference type="Proteomes" id="UP000242258"/>
    </source>
</evidence>
<dbReference type="PANTHER" id="PTHR33823">
    <property type="entry name" value="RNA POLYMERASE-BINDING TRANSCRIPTION FACTOR DKSA-RELATED"/>
    <property type="match status" value="1"/>
</dbReference>
<dbReference type="GO" id="GO:0008270">
    <property type="term" value="F:zinc ion binding"/>
    <property type="evidence" value="ECO:0007669"/>
    <property type="project" value="UniProtKB-KW"/>
</dbReference>
<organism evidence="6 7">
    <name type="scientific">Rheinheimera salexigens</name>
    <dbReference type="NCBI Taxonomy" id="1628148"/>
    <lineage>
        <taxon>Bacteria</taxon>
        <taxon>Pseudomonadati</taxon>
        <taxon>Pseudomonadota</taxon>
        <taxon>Gammaproteobacteria</taxon>
        <taxon>Chromatiales</taxon>
        <taxon>Chromatiaceae</taxon>
        <taxon>Rheinheimera</taxon>
    </lineage>
</organism>
<protein>
    <submittedName>
        <fullName evidence="6">Molecular chaperone DnaK</fullName>
    </submittedName>
</protein>
<dbReference type="PANTHER" id="PTHR33823:SF4">
    <property type="entry name" value="GENERAL STRESS PROTEIN 16O"/>
    <property type="match status" value="1"/>
</dbReference>
<dbReference type="OrthoDB" id="6064855at2"/>
<feature type="domain" description="Zinc finger DksA/TraR C4-type" evidence="5">
    <location>
        <begin position="81"/>
        <end position="112"/>
    </location>
</feature>
<dbReference type="PROSITE" id="PS51128">
    <property type="entry name" value="ZF_DKSA_2"/>
    <property type="match status" value="1"/>
</dbReference>